<feature type="transmembrane region" description="Helical" evidence="2">
    <location>
        <begin position="594"/>
        <end position="614"/>
    </location>
</feature>
<keyword evidence="2" id="KW-0812">Transmembrane</keyword>
<evidence type="ECO:0000313" key="5">
    <source>
        <dbReference type="Proteomes" id="UP000664859"/>
    </source>
</evidence>
<feature type="compositionally biased region" description="Pro residues" evidence="1">
    <location>
        <begin position="52"/>
        <end position="61"/>
    </location>
</feature>
<dbReference type="Pfam" id="PF07059">
    <property type="entry name" value="EDR2_C"/>
    <property type="match status" value="1"/>
</dbReference>
<accession>A0A835Z8Q7</accession>
<feature type="compositionally biased region" description="Polar residues" evidence="1">
    <location>
        <begin position="70"/>
        <end position="84"/>
    </location>
</feature>
<feature type="compositionally biased region" description="Acidic residues" evidence="1">
    <location>
        <begin position="188"/>
        <end position="197"/>
    </location>
</feature>
<protein>
    <recommendedName>
        <fullName evidence="3">Protein ENHANCED DISEASE RESISTANCE 2 C-terminal domain-containing protein</fullName>
    </recommendedName>
</protein>
<evidence type="ECO:0000313" key="4">
    <source>
        <dbReference type="EMBL" id="KAG5188533.1"/>
    </source>
</evidence>
<evidence type="ECO:0000256" key="2">
    <source>
        <dbReference type="SAM" id="Phobius"/>
    </source>
</evidence>
<dbReference type="PANTHER" id="PTHR31558">
    <property type="entry name" value="CW14 PROTEIN"/>
    <property type="match status" value="1"/>
</dbReference>
<feature type="compositionally biased region" description="Low complexity" evidence="1">
    <location>
        <begin position="25"/>
        <end position="34"/>
    </location>
</feature>
<proteinExistence type="predicted"/>
<keyword evidence="2" id="KW-0472">Membrane</keyword>
<sequence length="631" mass="66835">MPAQSEEQLQRAAELTASRLEQNASSGTPTTSGRRSFRRGGDGEGVENTPGSSPPGSPAPGSPLCGCSGTVSPYDQLSPTSMDHTCSMARVSAALSQIPPSPIGSPRSRRTSGLRSDLDCSSSDAAAAALAMASPEAAPPVAGSAVKMSRRRRLKNFLLLRGRRGSGRRSRRKKKEKKDEDNRGPNSSEDELGTGDEQDNAVEEYIGLPPRVGASYARNDAPEQAPCNRWSPGDATGFCVRTKGYCKSREKGPSLAALYDLKAMDCYHSPYRINDIKSHVRGLDALLAGVPPTGHPDIPSLFIINVQLPNVAPPLSSQGDGPTIHVTMFMVASEALRQWSRVLAAEQGLQGGSTSAPPSPSSRGAVVAIPDAVRLLAAWCAQSEADADMRGRFKLIGDVRNMDTVGLPSFCRKFNARPILIHGRESSFTRDVAKGRAELDVNAHNFSYIGRKGRAELDVNAHDFLYIGRKGLYGTLSKWREALLHVSVLIEGRNDDELPEQVLGTALFQGLDISRAEQLSFGADGATLAVGDEEDILFARARAMAKRGEDSAATEAAAAALALRRANASSAAGSKSPRRSGNAGGPQLVRRWPLWQRLLAAAAALALLAALWVYRGALLGGGAAAAAAARS</sequence>
<dbReference type="Proteomes" id="UP000664859">
    <property type="component" value="Unassembled WGS sequence"/>
</dbReference>
<comment type="caution">
    <text evidence="4">The sequence shown here is derived from an EMBL/GenBank/DDBJ whole genome shotgun (WGS) entry which is preliminary data.</text>
</comment>
<gene>
    <name evidence="4" type="ORF">JKP88DRAFT_304425</name>
</gene>
<feature type="region of interest" description="Disordered" evidence="1">
    <location>
        <begin position="1"/>
        <end position="120"/>
    </location>
</feature>
<feature type="region of interest" description="Disordered" evidence="1">
    <location>
        <begin position="156"/>
        <end position="197"/>
    </location>
</feature>
<evidence type="ECO:0000259" key="3">
    <source>
        <dbReference type="Pfam" id="PF07059"/>
    </source>
</evidence>
<feature type="domain" description="Protein ENHANCED DISEASE RESISTANCE 2 C-terminal" evidence="3">
    <location>
        <begin position="230"/>
        <end position="512"/>
    </location>
</feature>
<dbReference type="InterPro" id="IPR009769">
    <property type="entry name" value="EDR2_C"/>
</dbReference>
<keyword evidence="5" id="KW-1185">Reference proteome</keyword>
<evidence type="ECO:0000256" key="1">
    <source>
        <dbReference type="SAM" id="MobiDB-lite"/>
    </source>
</evidence>
<dbReference type="AlphaFoldDB" id="A0A835Z8Q7"/>
<keyword evidence="2" id="KW-1133">Transmembrane helix</keyword>
<dbReference type="EMBL" id="JAFCMP010000068">
    <property type="protein sequence ID" value="KAG5188533.1"/>
    <property type="molecule type" value="Genomic_DNA"/>
</dbReference>
<name>A0A835Z8Q7_9STRA</name>
<organism evidence="4 5">
    <name type="scientific">Tribonema minus</name>
    <dbReference type="NCBI Taxonomy" id="303371"/>
    <lineage>
        <taxon>Eukaryota</taxon>
        <taxon>Sar</taxon>
        <taxon>Stramenopiles</taxon>
        <taxon>Ochrophyta</taxon>
        <taxon>PX clade</taxon>
        <taxon>Xanthophyceae</taxon>
        <taxon>Tribonematales</taxon>
        <taxon>Tribonemataceae</taxon>
        <taxon>Tribonema</taxon>
    </lineage>
</organism>
<feature type="compositionally biased region" description="Basic residues" evidence="1">
    <location>
        <begin position="156"/>
        <end position="176"/>
    </location>
</feature>
<reference evidence="4" key="1">
    <citation type="submission" date="2021-02" db="EMBL/GenBank/DDBJ databases">
        <title>First Annotated Genome of the Yellow-green Alga Tribonema minus.</title>
        <authorList>
            <person name="Mahan K.M."/>
        </authorList>
    </citation>
    <scope>NUCLEOTIDE SEQUENCE</scope>
    <source>
        <strain evidence="4">UTEX B ZZ1240</strain>
    </source>
</reference>
<dbReference type="OrthoDB" id="9970435at2759"/>